<protein>
    <submittedName>
        <fullName evidence="3">Nucleotidyltransferase family protein</fullName>
    </submittedName>
</protein>
<dbReference type="CDD" id="cd04182">
    <property type="entry name" value="GT_2_like_f"/>
    <property type="match status" value="1"/>
</dbReference>
<name>A0ABW8LCR8_9GAMM</name>
<comment type="caution">
    <text evidence="3">The sequence shown here is derived from an EMBL/GenBank/DDBJ whole genome shotgun (WGS) entry which is preliminary data.</text>
</comment>
<dbReference type="RefSeq" id="WP_404672222.1">
    <property type="nucleotide sequence ID" value="NZ_JBJDPD010000016.1"/>
</dbReference>
<evidence type="ECO:0000256" key="1">
    <source>
        <dbReference type="ARBA" id="ARBA00022842"/>
    </source>
</evidence>
<dbReference type="PANTHER" id="PTHR43777">
    <property type="entry name" value="MOLYBDENUM COFACTOR CYTIDYLYLTRANSFERASE"/>
    <property type="match status" value="1"/>
</dbReference>
<dbReference type="InterPro" id="IPR029044">
    <property type="entry name" value="Nucleotide-diphossugar_trans"/>
</dbReference>
<dbReference type="Proteomes" id="UP001620234">
    <property type="component" value="Unassembled WGS sequence"/>
</dbReference>
<keyword evidence="4" id="KW-1185">Reference proteome</keyword>
<dbReference type="Gene3D" id="3.90.550.10">
    <property type="entry name" value="Spore Coat Polysaccharide Biosynthesis Protein SpsA, Chain A"/>
    <property type="match status" value="1"/>
</dbReference>
<proteinExistence type="predicted"/>
<dbReference type="Pfam" id="PF12804">
    <property type="entry name" value="NTP_transf_3"/>
    <property type="match status" value="1"/>
</dbReference>
<dbReference type="SUPFAM" id="SSF53448">
    <property type="entry name" value="Nucleotide-diphospho-sugar transferases"/>
    <property type="match status" value="1"/>
</dbReference>
<feature type="domain" description="MobA-like NTP transferase" evidence="2">
    <location>
        <begin position="20"/>
        <end position="200"/>
    </location>
</feature>
<sequence length="245" mass="26747">MISNPSMQIADKQPASNHAVIVLASGLSQRLGQPKQLLYKDGEPLIRYMTKLAVTTNPQGVFVVIPDDHPAITHAIADLMLQHPASQILVNKIPQTGMAHSLSLGIAAIMDTSSAIDRVLIMGVDQILLDARHLMKLLAGKTSVVASGYHNWPHADEAGVSDILKKDIIGLPLVIDNELLKKWQPALIGDKGLRHLIRSLPPSQINTVTNAQLSYDIDTPAQLAYAQQKGWLDKQPYLYQSNINP</sequence>
<organism evidence="3 4">
    <name type="scientific">Psychrobacter namhaensis</name>
    <dbReference type="NCBI Taxonomy" id="292734"/>
    <lineage>
        <taxon>Bacteria</taxon>
        <taxon>Pseudomonadati</taxon>
        <taxon>Pseudomonadota</taxon>
        <taxon>Gammaproteobacteria</taxon>
        <taxon>Moraxellales</taxon>
        <taxon>Moraxellaceae</taxon>
        <taxon>Psychrobacter</taxon>
    </lineage>
</organism>
<reference evidence="3 4" key="1">
    <citation type="submission" date="2024-11" db="EMBL/GenBank/DDBJ databases">
        <title>The Natural Products Discovery Center: Release of the First 8490 Sequenced Strains for Exploring Actinobacteria Biosynthetic Diversity.</title>
        <authorList>
            <person name="Kalkreuter E."/>
            <person name="Kautsar S.A."/>
            <person name="Yang D."/>
            <person name="Bader C.D."/>
            <person name="Teijaro C.N."/>
            <person name="Fluegel L."/>
            <person name="Davis C.M."/>
            <person name="Simpson J.R."/>
            <person name="Lauterbach L."/>
            <person name="Steele A.D."/>
            <person name="Gui C."/>
            <person name="Meng S."/>
            <person name="Li G."/>
            <person name="Viehrig K."/>
            <person name="Ye F."/>
            <person name="Su P."/>
            <person name="Kiefer A.F."/>
            <person name="Nichols A."/>
            <person name="Cepeda A.J."/>
            <person name="Yan W."/>
            <person name="Fan B."/>
            <person name="Jiang Y."/>
            <person name="Adhikari A."/>
            <person name="Zheng C.-J."/>
            <person name="Schuster L."/>
            <person name="Cowan T.M."/>
            <person name="Smanski M.J."/>
            <person name="Chevrette M.G."/>
            <person name="De Carvalho L.P.S."/>
            <person name="Shen B."/>
        </authorList>
    </citation>
    <scope>NUCLEOTIDE SEQUENCE [LARGE SCALE GENOMIC DNA]</scope>
    <source>
        <strain evidence="3 4">NPDC077433</strain>
    </source>
</reference>
<evidence type="ECO:0000259" key="2">
    <source>
        <dbReference type="Pfam" id="PF12804"/>
    </source>
</evidence>
<gene>
    <name evidence="3" type="ORF">ACI2I3_09250</name>
</gene>
<dbReference type="InterPro" id="IPR025877">
    <property type="entry name" value="MobA-like_NTP_Trfase"/>
</dbReference>
<dbReference type="PANTHER" id="PTHR43777:SF1">
    <property type="entry name" value="MOLYBDENUM COFACTOR CYTIDYLYLTRANSFERASE"/>
    <property type="match status" value="1"/>
</dbReference>
<accession>A0ABW8LCR8</accession>
<keyword evidence="1" id="KW-0460">Magnesium</keyword>
<evidence type="ECO:0000313" key="4">
    <source>
        <dbReference type="Proteomes" id="UP001620234"/>
    </source>
</evidence>
<dbReference type="EMBL" id="JBJDPD010000016">
    <property type="protein sequence ID" value="MFK4001519.1"/>
    <property type="molecule type" value="Genomic_DNA"/>
</dbReference>
<evidence type="ECO:0000313" key="3">
    <source>
        <dbReference type="EMBL" id="MFK4001519.1"/>
    </source>
</evidence>